<keyword evidence="5" id="KW-1185">Reference proteome</keyword>
<keyword evidence="2" id="KW-1133">Transmembrane helix</keyword>
<dbReference type="Gene3D" id="1.20.144.10">
    <property type="entry name" value="Phosphatidic acid phosphatase type 2/haloperoxidase"/>
    <property type="match status" value="1"/>
</dbReference>
<evidence type="ECO:0000256" key="2">
    <source>
        <dbReference type="SAM" id="Phobius"/>
    </source>
</evidence>
<feature type="transmembrane region" description="Helical" evidence="2">
    <location>
        <begin position="62"/>
        <end position="83"/>
    </location>
</feature>
<dbReference type="OrthoDB" id="5289372at2"/>
<keyword evidence="2" id="KW-0812">Transmembrane</keyword>
<dbReference type="Pfam" id="PF01569">
    <property type="entry name" value="PAP2"/>
    <property type="match status" value="1"/>
</dbReference>
<feature type="region of interest" description="Disordered" evidence="1">
    <location>
        <begin position="354"/>
        <end position="413"/>
    </location>
</feature>
<feature type="transmembrane region" description="Helical" evidence="2">
    <location>
        <begin position="288"/>
        <end position="305"/>
    </location>
</feature>
<sequence length="413" mass="45176">MPSESNRPTSVRRSAGITDRGVTVSDKAVIQQLITPLRRYIPVGWFDWEPFAKRPKSWWPDLYMFLGFLIITVFLSYHSWLVQLDYDIRYWGYTHKVEWLREVAHGFSMLGQAKWVAPFTLGFAAWQALRARSIRSLLMYVLSFITLAIILGMKHLMGRPLSQHPFQLADATGYEGAILFTYYAEGGGGNIPDATAFPSGHAVNTILLFGLIVMLIGDLLPKWVRWTLLIAPPVLVATSQVYLGHHWFADEPAGILLGLILIRCAKRVAWHEIPLGPLKIFEPARRSTILIATILIVGCMITPTLHLVPALTLAATLPVLGILWLWLFTKLAHRRDAKAAAAEAAEAAAIDIASSTGRSDAATGGGPANADGSAEAKPVEADTKTSSPDESGEDDDENGSGSAADGRIPGQRS</sequence>
<feature type="transmembrane region" description="Helical" evidence="2">
    <location>
        <begin position="103"/>
        <end position="125"/>
    </location>
</feature>
<organism evidence="4 5">
    <name type="scientific">Glycomyces buryatensis</name>
    <dbReference type="NCBI Taxonomy" id="2570927"/>
    <lineage>
        <taxon>Bacteria</taxon>
        <taxon>Bacillati</taxon>
        <taxon>Actinomycetota</taxon>
        <taxon>Actinomycetes</taxon>
        <taxon>Glycomycetales</taxon>
        <taxon>Glycomycetaceae</taxon>
        <taxon>Glycomyces</taxon>
    </lineage>
</organism>
<dbReference type="AlphaFoldDB" id="A0A4S8Q8R3"/>
<dbReference type="SMART" id="SM00014">
    <property type="entry name" value="acidPPc"/>
    <property type="match status" value="1"/>
</dbReference>
<reference evidence="4 5" key="2">
    <citation type="submission" date="2019-05" db="EMBL/GenBank/DDBJ databases">
        <title>Glycomyces buryatensis sp. nov.</title>
        <authorList>
            <person name="Nikitina E."/>
        </authorList>
    </citation>
    <scope>NUCLEOTIDE SEQUENCE [LARGE SCALE GENOMIC DNA]</scope>
    <source>
        <strain evidence="4 5">18</strain>
    </source>
</reference>
<feature type="transmembrane region" description="Helical" evidence="2">
    <location>
        <begin position="311"/>
        <end position="328"/>
    </location>
</feature>
<dbReference type="SUPFAM" id="SSF48317">
    <property type="entry name" value="Acid phosphatase/Vanadium-dependent haloperoxidase"/>
    <property type="match status" value="1"/>
</dbReference>
<dbReference type="InterPro" id="IPR000326">
    <property type="entry name" value="PAP2/HPO"/>
</dbReference>
<feature type="transmembrane region" description="Helical" evidence="2">
    <location>
        <begin position="202"/>
        <end position="220"/>
    </location>
</feature>
<evidence type="ECO:0000259" key="3">
    <source>
        <dbReference type="SMART" id="SM00014"/>
    </source>
</evidence>
<comment type="caution">
    <text evidence="4">The sequence shown here is derived from an EMBL/GenBank/DDBJ whole genome shotgun (WGS) entry which is preliminary data.</text>
</comment>
<dbReference type="InterPro" id="IPR036938">
    <property type="entry name" value="PAP2/HPO_sf"/>
</dbReference>
<name>A0A4S8Q8R3_9ACTN</name>
<dbReference type="EMBL" id="STGY01000056">
    <property type="protein sequence ID" value="THV40668.1"/>
    <property type="molecule type" value="Genomic_DNA"/>
</dbReference>
<reference evidence="5" key="1">
    <citation type="submission" date="2019-04" db="EMBL/GenBank/DDBJ databases">
        <title>Nocardioides xinjiangensis sp. nov.</title>
        <authorList>
            <person name="Liu S."/>
        </authorList>
    </citation>
    <scope>NUCLEOTIDE SEQUENCE [LARGE SCALE GENOMIC DNA]</scope>
    <source>
        <strain evidence="5">18</strain>
    </source>
</reference>
<gene>
    <name evidence="4" type="ORF">FAB82_15540</name>
</gene>
<evidence type="ECO:0000313" key="4">
    <source>
        <dbReference type="EMBL" id="THV40668.1"/>
    </source>
</evidence>
<proteinExistence type="predicted"/>
<accession>A0A4S8Q8R3</accession>
<evidence type="ECO:0000256" key="1">
    <source>
        <dbReference type="SAM" id="MobiDB-lite"/>
    </source>
</evidence>
<feature type="transmembrane region" description="Helical" evidence="2">
    <location>
        <begin position="137"/>
        <end position="157"/>
    </location>
</feature>
<protein>
    <submittedName>
        <fullName evidence="4">Phosphatase PAP2 family protein</fullName>
    </submittedName>
</protein>
<evidence type="ECO:0000313" key="5">
    <source>
        <dbReference type="Proteomes" id="UP000308760"/>
    </source>
</evidence>
<dbReference type="Proteomes" id="UP000308760">
    <property type="component" value="Unassembled WGS sequence"/>
</dbReference>
<keyword evidence="2" id="KW-0472">Membrane</keyword>
<feature type="domain" description="Phosphatidic acid phosphatase type 2/haloperoxidase" evidence="3">
    <location>
        <begin position="136"/>
        <end position="266"/>
    </location>
</feature>